<dbReference type="KEGG" id="yca:F0T03_01795"/>
<gene>
    <name evidence="1" type="ORF">F0T03_01795</name>
</gene>
<proteinExistence type="predicted"/>
<dbReference type="EMBL" id="CP043727">
    <property type="protein sequence ID" value="QHB34575.1"/>
    <property type="molecule type" value="Genomic_DNA"/>
</dbReference>
<accession>A0A857F749</accession>
<dbReference type="AlphaFoldDB" id="A0A857F749"/>
<dbReference type="Proteomes" id="UP000464402">
    <property type="component" value="Chromosome"/>
</dbReference>
<evidence type="ECO:0000313" key="2">
    <source>
        <dbReference type="Proteomes" id="UP000464402"/>
    </source>
</evidence>
<evidence type="ECO:0000313" key="1">
    <source>
        <dbReference type="EMBL" id="QHB34575.1"/>
    </source>
</evidence>
<name>A0A857F749_9GAMM</name>
<organism evidence="1 2">
    <name type="scientific">Yersinia canariae</name>
    <dbReference type="NCBI Taxonomy" id="2607663"/>
    <lineage>
        <taxon>Bacteria</taxon>
        <taxon>Pseudomonadati</taxon>
        <taxon>Pseudomonadota</taxon>
        <taxon>Gammaproteobacteria</taxon>
        <taxon>Enterobacterales</taxon>
        <taxon>Yersiniaceae</taxon>
        <taxon>Yersinia</taxon>
    </lineage>
</organism>
<sequence>MKDISKKTSKLYQGQSVYLANKPVGDYIQKGDQFYLDAKHKDHIEVFDSTGTKVRAVLNLDGSFNDAKTKAAKAEGRRLPK</sequence>
<protein>
    <submittedName>
        <fullName evidence="1">Uncharacterized protein</fullName>
    </submittedName>
</protein>
<keyword evidence="2" id="KW-1185">Reference proteome</keyword>
<reference evidence="2" key="1">
    <citation type="submission" date="2019-09" db="EMBL/GenBank/DDBJ databases">
        <title>Yersinia canariae sp. nov., isolated from a human yersiniosis case.</title>
        <authorList>
            <person name="Nguyen S.V."/>
            <person name="Greig D."/>
            <person name="Hurley D."/>
            <person name="Cao Y."/>
            <person name="McCabe E."/>
            <person name="Mitchell M."/>
            <person name="Jenkins C."/>
            <person name="Fanning S."/>
        </authorList>
    </citation>
    <scope>NUCLEOTIDE SEQUENCE [LARGE SCALE GENOMIC DNA]</scope>
    <source>
        <strain evidence="2">NCTC 14382</strain>
    </source>
</reference>